<keyword evidence="3" id="KW-1185">Reference proteome</keyword>
<evidence type="ECO:0000259" key="1">
    <source>
        <dbReference type="PROSITE" id="PS50042"/>
    </source>
</evidence>
<gene>
    <name evidence="2" type="ORF">HPF_14005</name>
</gene>
<dbReference type="SUPFAM" id="SSF51206">
    <property type="entry name" value="cAMP-binding domain-like"/>
    <property type="match status" value="1"/>
</dbReference>
<evidence type="ECO:0000313" key="3">
    <source>
        <dbReference type="Proteomes" id="UP000293912"/>
    </source>
</evidence>
<dbReference type="InterPro" id="IPR014710">
    <property type="entry name" value="RmlC-like_jellyroll"/>
</dbReference>
<dbReference type="Proteomes" id="UP000293912">
    <property type="component" value="Chromosome"/>
</dbReference>
<dbReference type="InterPro" id="IPR018490">
    <property type="entry name" value="cNMP-bd_dom_sf"/>
</dbReference>
<dbReference type="Gene3D" id="2.60.120.10">
    <property type="entry name" value="Jelly Rolls"/>
    <property type="match status" value="1"/>
</dbReference>
<dbReference type="InterPro" id="IPR000595">
    <property type="entry name" value="cNMP-bd_dom"/>
</dbReference>
<protein>
    <submittedName>
        <fullName evidence="2">Putative nucleotide-binding protein containing TIR-like domain protein</fullName>
    </submittedName>
</protein>
<dbReference type="GO" id="GO:0050135">
    <property type="term" value="F:NADP+ nucleosidase activity"/>
    <property type="evidence" value="ECO:0007669"/>
    <property type="project" value="InterPro"/>
</dbReference>
<dbReference type="InterPro" id="IPR019302">
    <property type="entry name" value="CAP12/PCTIR_TIR_dom"/>
</dbReference>
<organism evidence="2 3">
    <name type="scientific">Hydrogenophaga pseudoflava</name>
    <name type="common">Pseudomonas carboxydoflava</name>
    <dbReference type="NCBI Taxonomy" id="47421"/>
    <lineage>
        <taxon>Bacteria</taxon>
        <taxon>Pseudomonadati</taxon>
        <taxon>Pseudomonadota</taxon>
        <taxon>Betaproteobacteria</taxon>
        <taxon>Burkholderiales</taxon>
        <taxon>Comamonadaceae</taxon>
        <taxon>Hydrogenophaga</taxon>
    </lineage>
</organism>
<sequence>MSLKQRFGNRAALVEALRAQKIVQGDTAVAEAIADVGELLEFAPGQNLIEEGDTDRDMFFLLAGKAQVIVKGVRLYPREKNVSVGEMSAINPEITRAATIQADEPTVALKISHLDLDAIAEKQPRIWRLLAIDLSGRLEQRNRFINKPNARPRVFFICSAEALDIAECIRAGLQHEDAVVEIWSDDHIFPPGGYPIEALERGVNESDLGIAIAQPDDLVRCRERTQSTPRDNVIFELGFFMSRLGRARTLLLVPRGEDLKLPSDFKGLTPLAYAQPKPGEEPSTALGPVIYQIKRRLRELGVRKTILGEK</sequence>
<dbReference type="CDD" id="cd00038">
    <property type="entry name" value="CAP_ED"/>
    <property type="match status" value="1"/>
</dbReference>
<dbReference type="PROSITE" id="PS50042">
    <property type="entry name" value="CNMP_BINDING_3"/>
    <property type="match status" value="1"/>
</dbReference>
<dbReference type="AlphaFoldDB" id="A0A4P6WYS6"/>
<reference evidence="2 3" key="1">
    <citation type="submission" date="2019-03" db="EMBL/GenBank/DDBJ databases">
        <authorList>
            <person name="Sebastian G."/>
            <person name="Baumann P."/>
            <person name="Ruckert C."/>
            <person name="Kalinowski J."/>
            <person name="Nebel B."/>
            <person name="Takors R."/>
            <person name="Blombach B."/>
        </authorList>
    </citation>
    <scope>NUCLEOTIDE SEQUENCE [LARGE SCALE GENOMIC DNA]</scope>
    <source>
        <strain evidence="2 3">DSM 1084</strain>
    </source>
</reference>
<evidence type="ECO:0000313" key="2">
    <source>
        <dbReference type="EMBL" id="QBM28810.1"/>
    </source>
</evidence>
<name>A0A4P6WYS6_HYDPS</name>
<dbReference type="Pfam" id="PF10137">
    <property type="entry name" value="CAP12-PCTIR_TIR"/>
    <property type="match status" value="1"/>
</dbReference>
<proteinExistence type="predicted"/>
<dbReference type="EMBL" id="CP037867">
    <property type="protein sequence ID" value="QBM28810.1"/>
    <property type="molecule type" value="Genomic_DNA"/>
</dbReference>
<accession>A0A4P6WYS6</accession>
<dbReference type="KEGG" id="hpse:HPF_14005"/>
<dbReference type="RefSeq" id="WP_165961706.1">
    <property type="nucleotide sequence ID" value="NZ_CP037867.1"/>
</dbReference>
<dbReference type="Pfam" id="PF00027">
    <property type="entry name" value="cNMP_binding"/>
    <property type="match status" value="1"/>
</dbReference>
<dbReference type="SMART" id="SM00100">
    <property type="entry name" value="cNMP"/>
    <property type="match status" value="1"/>
</dbReference>
<feature type="domain" description="Cyclic nucleotide-binding" evidence="1">
    <location>
        <begin position="33"/>
        <end position="119"/>
    </location>
</feature>